<sequence>MSATKVKPTTEKDVGDGSMSEDVLPSVQRAETAQLEATLDAALELYDGINDINLDGSSPLSSPHELSPMDHAEYAVNNPHYVTDNELAAEMDARDGKRRSSRPKQSSAPRAAPAPVSTSSKPKSRHGQSGLASGSVRSSIAPSEASYSSKRSRHDSGVKSPDNKKKRKASSMRNQSELADSELVDIHPDM</sequence>
<gene>
    <name evidence="2" type="ORF">EV702DRAFT_1150998</name>
</gene>
<name>A0A9P6ZH15_9AGAM</name>
<feature type="region of interest" description="Disordered" evidence="1">
    <location>
        <begin position="1"/>
        <end position="29"/>
    </location>
</feature>
<feature type="compositionally biased region" description="Low complexity" evidence="1">
    <location>
        <begin position="103"/>
        <end position="120"/>
    </location>
</feature>
<evidence type="ECO:0000313" key="3">
    <source>
        <dbReference type="Proteomes" id="UP000714275"/>
    </source>
</evidence>
<protein>
    <submittedName>
        <fullName evidence="2">Uncharacterized protein</fullName>
    </submittedName>
</protein>
<dbReference type="Proteomes" id="UP000714275">
    <property type="component" value="Unassembled WGS sequence"/>
</dbReference>
<organism evidence="2 3">
    <name type="scientific">Suillus placidus</name>
    <dbReference type="NCBI Taxonomy" id="48579"/>
    <lineage>
        <taxon>Eukaryota</taxon>
        <taxon>Fungi</taxon>
        <taxon>Dikarya</taxon>
        <taxon>Basidiomycota</taxon>
        <taxon>Agaricomycotina</taxon>
        <taxon>Agaricomycetes</taxon>
        <taxon>Agaricomycetidae</taxon>
        <taxon>Boletales</taxon>
        <taxon>Suillineae</taxon>
        <taxon>Suillaceae</taxon>
        <taxon>Suillus</taxon>
    </lineage>
</organism>
<evidence type="ECO:0000256" key="1">
    <source>
        <dbReference type="SAM" id="MobiDB-lite"/>
    </source>
</evidence>
<keyword evidence="3" id="KW-1185">Reference proteome</keyword>
<feature type="compositionally biased region" description="Basic and acidic residues" evidence="1">
    <location>
        <begin position="154"/>
        <end position="163"/>
    </location>
</feature>
<dbReference type="AlphaFoldDB" id="A0A9P6ZH15"/>
<feature type="region of interest" description="Disordered" evidence="1">
    <location>
        <begin position="50"/>
        <end position="190"/>
    </location>
</feature>
<proteinExistence type="predicted"/>
<feature type="compositionally biased region" description="Low complexity" evidence="1">
    <location>
        <begin position="138"/>
        <end position="149"/>
    </location>
</feature>
<reference evidence="2" key="1">
    <citation type="journal article" date="2020" name="New Phytol.">
        <title>Comparative genomics reveals dynamic genome evolution in host specialist ectomycorrhizal fungi.</title>
        <authorList>
            <person name="Lofgren L.A."/>
            <person name="Nguyen N.H."/>
            <person name="Vilgalys R."/>
            <person name="Ruytinx J."/>
            <person name="Liao H.L."/>
            <person name="Branco S."/>
            <person name="Kuo A."/>
            <person name="LaButti K."/>
            <person name="Lipzen A."/>
            <person name="Andreopoulos W."/>
            <person name="Pangilinan J."/>
            <person name="Riley R."/>
            <person name="Hundley H."/>
            <person name="Na H."/>
            <person name="Barry K."/>
            <person name="Grigoriev I.V."/>
            <person name="Stajich J.E."/>
            <person name="Kennedy P.G."/>
        </authorList>
    </citation>
    <scope>NUCLEOTIDE SEQUENCE</scope>
    <source>
        <strain evidence="2">DOB743</strain>
    </source>
</reference>
<comment type="caution">
    <text evidence="2">The sequence shown here is derived from an EMBL/GenBank/DDBJ whole genome shotgun (WGS) entry which is preliminary data.</text>
</comment>
<evidence type="ECO:0000313" key="2">
    <source>
        <dbReference type="EMBL" id="KAG1765969.1"/>
    </source>
</evidence>
<dbReference type="EMBL" id="JABBWD010000101">
    <property type="protein sequence ID" value="KAG1765969.1"/>
    <property type="molecule type" value="Genomic_DNA"/>
</dbReference>
<accession>A0A9P6ZH15</accession>
<feature type="compositionally biased region" description="Low complexity" evidence="1">
    <location>
        <begin position="57"/>
        <end position="66"/>
    </location>
</feature>